<feature type="compositionally biased region" description="Pro residues" evidence="1">
    <location>
        <begin position="440"/>
        <end position="458"/>
    </location>
</feature>
<sequence length="625" mass="61148">MRKRVITAAAGVVGLVVIGLGVASATVWRADDVMVATTTASSHVVVTDPGVLELGGDPATVRVTASDGGEVVVVVGRDTDVDGWVGSDAYTRVTGLSAWDRLATTTGEPDPAAVPTDAPTPAPTPASTPAATGSPKAAATAAATSAASSAASAAPTGKATADAKAPAAPTQASPAGNDNWVAQATGDGSAELVWPAQPGRWSLLAVSRGEVEPTLEISWPRVVTTPWLWPCVVVGALLVAAAGVVLLRDWSSRRTGSWEPVHTGSVPVAAAEGQPLTRRQIREAQEAARSGRPPTGGVPRVTGPQQTVHPPHEEGRHSATPALTPIPPLTHGPATAGSAAPGAATVTRPDDARTASSAPVSSSAAASAPEATTTGGPEGRAAATMAIGPAAIGPAAPSGDQRPPSRRALRGSSTPTSAIPVVHDTASAAPPAAPTSRPAGPGPSAPQPPRPGANPPRSTPGARPGRPAPVAATGYPVGAPPSSSATSPTAGRPGHAGAPSAPAPNAQSPNAAAPAPSGAAAADHAGRTRPSWLGARTPAGPTAPTGAVSPPAPTSPSGAGPVLPSPGGWVPHTPTAPGPDAGTEPADERAGETAGSRADAWRRAWGLPAAPGTDDEGAQPQEGQR</sequence>
<evidence type="ECO:0000313" key="2">
    <source>
        <dbReference type="EMBL" id="GEA81646.1"/>
    </source>
</evidence>
<dbReference type="AlphaFoldDB" id="A0A4Y3KD93"/>
<feature type="compositionally biased region" description="Low complexity" evidence="1">
    <location>
        <begin position="127"/>
        <end position="138"/>
    </location>
</feature>
<proteinExistence type="predicted"/>
<protein>
    <submittedName>
        <fullName evidence="2">Uncharacterized protein</fullName>
    </submittedName>
</protein>
<evidence type="ECO:0000313" key="3">
    <source>
        <dbReference type="Proteomes" id="UP000315842"/>
    </source>
</evidence>
<feature type="compositionally biased region" description="Low complexity" evidence="1">
    <location>
        <begin position="332"/>
        <end position="345"/>
    </location>
</feature>
<feature type="compositionally biased region" description="Low complexity" evidence="1">
    <location>
        <begin position="537"/>
        <end position="562"/>
    </location>
</feature>
<name>A0A4Y3KD93_CELUD</name>
<feature type="region of interest" description="Disordered" evidence="1">
    <location>
        <begin position="283"/>
        <end position="625"/>
    </location>
</feature>
<dbReference type="RefSeq" id="WP_166772132.1">
    <property type="nucleotide sequence ID" value="NZ_BJLP01000034.1"/>
</dbReference>
<feature type="compositionally biased region" description="Low complexity" evidence="1">
    <location>
        <begin position="425"/>
        <end position="439"/>
    </location>
</feature>
<feature type="region of interest" description="Disordered" evidence="1">
    <location>
        <begin position="103"/>
        <end position="138"/>
    </location>
</feature>
<evidence type="ECO:0000256" key="1">
    <source>
        <dbReference type="SAM" id="MobiDB-lite"/>
    </source>
</evidence>
<feature type="compositionally biased region" description="Low complexity" evidence="1">
    <location>
        <begin position="287"/>
        <end position="304"/>
    </location>
</feature>
<accession>A0A4Y3KD93</accession>
<dbReference type="Proteomes" id="UP000315842">
    <property type="component" value="Unassembled WGS sequence"/>
</dbReference>
<organism evidence="2 3">
    <name type="scientific">Cellulomonas uda</name>
    <dbReference type="NCBI Taxonomy" id="1714"/>
    <lineage>
        <taxon>Bacteria</taxon>
        <taxon>Bacillati</taxon>
        <taxon>Actinomycetota</taxon>
        <taxon>Actinomycetes</taxon>
        <taxon>Micrococcales</taxon>
        <taxon>Cellulomonadaceae</taxon>
        <taxon>Cellulomonas</taxon>
    </lineage>
</organism>
<feature type="compositionally biased region" description="Low complexity" evidence="1">
    <location>
        <begin position="160"/>
        <end position="176"/>
    </location>
</feature>
<dbReference type="EMBL" id="BJLP01000034">
    <property type="protein sequence ID" value="GEA81646.1"/>
    <property type="molecule type" value="Genomic_DNA"/>
</dbReference>
<keyword evidence="3" id="KW-1185">Reference proteome</keyword>
<feature type="compositionally biased region" description="Low complexity" evidence="1">
    <location>
        <begin position="381"/>
        <end position="397"/>
    </location>
</feature>
<feature type="region of interest" description="Disordered" evidence="1">
    <location>
        <begin position="160"/>
        <end position="183"/>
    </location>
</feature>
<comment type="caution">
    <text evidence="2">The sequence shown here is derived from an EMBL/GenBank/DDBJ whole genome shotgun (WGS) entry which is preliminary data.</text>
</comment>
<reference evidence="2 3" key="1">
    <citation type="submission" date="2019-06" db="EMBL/GenBank/DDBJ databases">
        <title>Whole genome shotgun sequence of Cellulomonas uda NBRC 3747.</title>
        <authorList>
            <person name="Hosoyama A."/>
            <person name="Uohara A."/>
            <person name="Ohji S."/>
            <person name="Ichikawa N."/>
        </authorList>
    </citation>
    <scope>NUCLEOTIDE SEQUENCE [LARGE SCALE GENOMIC DNA]</scope>
    <source>
        <strain evidence="2 3">NBRC 3747</strain>
    </source>
</reference>
<feature type="compositionally biased region" description="Low complexity" evidence="1">
    <location>
        <begin position="459"/>
        <end position="523"/>
    </location>
</feature>
<feature type="compositionally biased region" description="Low complexity" evidence="1">
    <location>
        <begin position="354"/>
        <end position="374"/>
    </location>
</feature>
<gene>
    <name evidence="2" type="ORF">CUD01_20900</name>
</gene>